<dbReference type="EMBL" id="CP088156">
    <property type="protein sequence ID" value="UFZ05448.1"/>
    <property type="molecule type" value="Genomic_DNA"/>
</dbReference>
<keyword evidence="2" id="KW-1185">Reference proteome</keyword>
<protein>
    <submittedName>
        <fullName evidence="1">Uncharacterized protein</fullName>
    </submittedName>
</protein>
<dbReference type="Proteomes" id="UP001431010">
    <property type="component" value="Chromosome"/>
</dbReference>
<name>A0ABY3RFE6_9BRAD</name>
<proteinExistence type="predicted"/>
<accession>A0ABY3RFE6</accession>
<sequence>MTLSNYGTGTISIAANGTAAIGTTTLWFTNVLPGDVLQVGQYQSVIIDVVDDTHVAIPQWGGGAISAAAYKIWKLPGSRNTTQANEDVERLVALLNGMGTFYFVAGLTPDPAIGDDGQYALKTNTGLWQLWFKTGGVWVPQGNPAGTSTNRGTWDSAIAYVISDTVSRLGSSYLAKAPSTNKPPESNPAFWDLVAAAGIKGDPGNKGDPGAPGTAATIAINAVTTLPAGSSATVTNLGTSGAASLAFGIPQGAQGPQGIQGIQGVGIEPDASGTLAQRSIYDGQAQGFKYLQTDVLPFRLWVKASNTSADWAGPHFIGGTAAVGDLGSTSDPVLQIVDLGVAA</sequence>
<evidence type="ECO:0000313" key="2">
    <source>
        <dbReference type="Proteomes" id="UP001431010"/>
    </source>
</evidence>
<gene>
    <name evidence="1" type="ORF">LQG66_03790</name>
</gene>
<evidence type="ECO:0000313" key="1">
    <source>
        <dbReference type="EMBL" id="UFZ05448.1"/>
    </source>
</evidence>
<reference evidence="1" key="1">
    <citation type="journal article" date="2024" name="Antonie Van Leeuwenhoek">
        <title>Bradyrhizobium ontarionense sp. nov., a novel bacterial symbiont isolated from Aeschynomene indica (Indian jointvetch), harbours photosynthesis, nitrogen fixation and nitrous oxide (N2O) reductase genes.</title>
        <authorList>
            <person name="Bromfield E.S.P."/>
            <person name="Cloutier S."/>
        </authorList>
    </citation>
    <scope>NUCLEOTIDE SEQUENCE</scope>
    <source>
        <strain evidence="1">A19</strain>
    </source>
</reference>
<organism evidence="1 2">
    <name type="scientific">Bradyrhizobium ontarionense</name>
    <dbReference type="NCBI Taxonomy" id="2898149"/>
    <lineage>
        <taxon>Bacteria</taxon>
        <taxon>Pseudomonadati</taxon>
        <taxon>Pseudomonadota</taxon>
        <taxon>Alphaproteobacteria</taxon>
        <taxon>Hyphomicrobiales</taxon>
        <taxon>Nitrobacteraceae</taxon>
        <taxon>Bradyrhizobium</taxon>
    </lineage>
</organism>
<dbReference type="RefSeq" id="WP_231323558.1">
    <property type="nucleotide sequence ID" value="NZ_CP088156.1"/>
</dbReference>